<dbReference type="SUPFAM" id="SSF54928">
    <property type="entry name" value="RNA-binding domain, RBD"/>
    <property type="match status" value="1"/>
</dbReference>
<evidence type="ECO:0000256" key="2">
    <source>
        <dbReference type="PROSITE-ProRule" id="PRU00176"/>
    </source>
</evidence>
<protein>
    <recommendedName>
        <fullName evidence="4">RRM domain-containing protein</fullName>
    </recommendedName>
</protein>
<dbReference type="Pfam" id="PF00076">
    <property type="entry name" value="RRM_1"/>
    <property type="match status" value="1"/>
</dbReference>
<name>A0ABN9PVH0_9DINO</name>
<dbReference type="Gene3D" id="3.30.70.330">
    <property type="match status" value="1"/>
</dbReference>
<proteinExistence type="predicted"/>
<dbReference type="InterPro" id="IPR000504">
    <property type="entry name" value="RRM_dom"/>
</dbReference>
<dbReference type="SMART" id="SM00360">
    <property type="entry name" value="RRM"/>
    <property type="match status" value="1"/>
</dbReference>
<dbReference type="CDD" id="cd00590">
    <property type="entry name" value="RRM_SF"/>
    <property type="match status" value="1"/>
</dbReference>
<dbReference type="InterPro" id="IPR012340">
    <property type="entry name" value="NA-bd_OB-fold"/>
</dbReference>
<dbReference type="InterPro" id="IPR012677">
    <property type="entry name" value="Nucleotide-bd_a/b_plait_sf"/>
</dbReference>
<keyword evidence="6" id="KW-1185">Reference proteome</keyword>
<dbReference type="SUPFAM" id="SSF50249">
    <property type="entry name" value="Nucleic acid-binding proteins"/>
    <property type="match status" value="1"/>
</dbReference>
<evidence type="ECO:0000259" key="4">
    <source>
        <dbReference type="PROSITE" id="PS50102"/>
    </source>
</evidence>
<dbReference type="InterPro" id="IPR050502">
    <property type="entry name" value="Euk_RNA-bind_prot"/>
</dbReference>
<organism evidence="5 6">
    <name type="scientific">Prorocentrum cordatum</name>
    <dbReference type="NCBI Taxonomy" id="2364126"/>
    <lineage>
        <taxon>Eukaryota</taxon>
        <taxon>Sar</taxon>
        <taxon>Alveolata</taxon>
        <taxon>Dinophyceae</taxon>
        <taxon>Prorocentrales</taxon>
        <taxon>Prorocentraceae</taxon>
        <taxon>Prorocentrum</taxon>
    </lineage>
</organism>
<feature type="domain" description="RRM" evidence="4">
    <location>
        <begin position="189"/>
        <end position="261"/>
    </location>
</feature>
<keyword evidence="1 2" id="KW-0694">RNA-binding</keyword>
<feature type="region of interest" description="Disordered" evidence="3">
    <location>
        <begin position="89"/>
        <end position="113"/>
    </location>
</feature>
<reference evidence="5" key="1">
    <citation type="submission" date="2023-10" db="EMBL/GenBank/DDBJ databases">
        <authorList>
            <person name="Chen Y."/>
            <person name="Shah S."/>
            <person name="Dougan E. K."/>
            <person name="Thang M."/>
            <person name="Chan C."/>
        </authorList>
    </citation>
    <scope>NUCLEOTIDE SEQUENCE [LARGE SCALE GENOMIC DNA]</scope>
</reference>
<dbReference type="Gene3D" id="2.40.50.140">
    <property type="entry name" value="Nucleic acid-binding proteins"/>
    <property type="match status" value="1"/>
</dbReference>
<evidence type="ECO:0000256" key="3">
    <source>
        <dbReference type="SAM" id="MobiDB-lite"/>
    </source>
</evidence>
<dbReference type="PANTHER" id="PTHR48025:SF1">
    <property type="entry name" value="RRM DOMAIN-CONTAINING PROTEIN"/>
    <property type="match status" value="1"/>
</dbReference>
<sequence length="266" mass="27908">MSRKPEGHTLPRTRLSAEKLTGLVTQWKGKYGWIKPGGVIEHEKAKLKNGNLFCTMNDIMDGSGVLHPGAPCEFHLYEDETGLGAEEVVETGPADPSTIPPEDQGKSKGKGGFNSYGKAPFSNGWGGDKGFGKAPAKGFSKGWSEPYGFGDKGGGKGWGGSWGGKGWGGKGWGGSGGGRKNIKKENAKSTVWLGGVPAGVSKEEIKANFEAAGSVKLVELIKQGKEGFVIFSSPEEAMSAIAMFNGAVINGSAIQVDTWNVRETTA</sequence>
<dbReference type="PROSITE" id="PS50102">
    <property type="entry name" value="RRM"/>
    <property type="match status" value="1"/>
</dbReference>
<dbReference type="PANTHER" id="PTHR48025">
    <property type="entry name" value="OS02G0815200 PROTEIN"/>
    <property type="match status" value="1"/>
</dbReference>
<dbReference type="EMBL" id="CAUYUJ010001669">
    <property type="protein sequence ID" value="CAK0797037.1"/>
    <property type="molecule type" value="Genomic_DNA"/>
</dbReference>
<dbReference type="Proteomes" id="UP001189429">
    <property type="component" value="Unassembled WGS sequence"/>
</dbReference>
<evidence type="ECO:0000313" key="6">
    <source>
        <dbReference type="Proteomes" id="UP001189429"/>
    </source>
</evidence>
<accession>A0ABN9PVH0</accession>
<gene>
    <name evidence="5" type="ORF">PCOR1329_LOCUS6234</name>
</gene>
<comment type="caution">
    <text evidence="5">The sequence shown here is derived from an EMBL/GenBank/DDBJ whole genome shotgun (WGS) entry which is preliminary data.</text>
</comment>
<evidence type="ECO:0000313" key="5">
    <source>
        <dbReference type="EMBL" id="CAK0797037.1"/>
    </source>
</evidence>
<dbReference type="InterPro" id="IPR035979">
    <property type="entry name" value="RBD_domain_sf"/>
</dbReference>
<evidence type="ECO:0000256" key="1">
    <source>
        <dbReference type="ARBA" id="ARBA00022884"/>
    </source>
</evidence>